<dbReference type="Proteomes" id="UP001057452">
    <property type="component" value="Chromosome 5"/>
</dbReference>
<organism evidence="1 2">
    <name type="scientific">Chaenocephalus aceratus</name>
    <name type="common">Blackfin icefish</name>
    <name type="synonym">Chaenichthys aceratus</name>
    <dbReference type="NCBI Taxonomy" id="36190"/>
    <lineage>
        <taxon>Eukaryota</taxon>
        <taxon>Metazoa</taxon>
        <taxon>Chordata</taxon>
        <taxon>Craniata</taxon>
        <taxon>Vertebrata</taxon>
        <taxon>Euteleostomi</taxon>
        <taxon>Actinopterygii</taxon>
        <taxon>Neopterygii</taxon>
        <taxon>Teleostei</taxon>
        <taxon>Neoteleostei</taxon>
        <taxon>Acanthomorphata</taxon>
        <taxon>Eupercaria</taxon>
        <taxon>Perciformes</taxon>
        <taxon>Notothenioidei</taxon>
        <taxon>Channichthyidae</taxon>
        <taxon>Chaenocephalus</taxon>
    </lineage>
</organism>
<evidence type="ECO:0000313" key="2">
    <source>
        <dbReference type="Proteomes" id="UP001057452"/>
    </source>
</evidence>
<comment type="caution">
    <text evidence="1">The sequence shown here is derived from an EMBL/GenBank/DDBJ whole genome shotgun (WGS) entry which is preliminary data.</text>
</comment>
<keyword evidence="2" id="KW-1185">Reference proteome</keyword>
<sequence>MTDVQLLKPSPEESVFGAQPSHRMASTVSAGPRSVLGPSRPPLAVWPPLDFALGAFSCCAACVFTNPLEVVKTRLQLQGELRARGSYQRHYRGALQALWVVGRTDGLRGLQKGLSAGLMYQGVMNGVRLGSYSYCESLGVTSFHGGSLLSGAVAGALGAFIASPAYLVKTHLQAQTVEAIAVGHQHNHLGVSDAFVTIYRRDGVIGLWRGVNGAVPRVMMGSAAQLATFTSAKEWVSHSQWVSPNSWLTTLIAAMISGVAVAVSMTPFDVISTRLYNQPVDEFRRGRLYHGFSDCMLKVCQAEGLRGFYKGMGPVFLRLAPHTMLSMLFWDLLRQQTFWFLTVLLSLVGSRVSSLIVLEFSLRAVSSWATARLDADGRSLELLLIQSQFTLGCGLSCTLGYLHQGAPHSSLSLFLAAALSWALASVSHSLWSHVARLYPLHSTERHCGKCITLLASGHTIVASLQRAVVLVFALAAVASTATVYDHFLTQKDALKFWTPLTLCYSILVVYVQEDQQRKPGTEALFHTVVLRLGALLVLVLTVGNWSDVLHVLITFLGEAVSLLPSQDLLRASLQAVCGLYTAMASAATSKRMVSSVFITLAPPHRATVTPQQQPVLKAHSAPARDKPQTAVRVSPSDNIPVSRLKKEDNSQSEGSLESKGQTRQGASVRHSVPKSPKPAQPEPSRGKIQGDDRGPAELFPAPPPDAALPSSLGTSLSEESALPPPPPPPAQTPPSSSLTPGQQPIYNREVETSTPSSGLKQDEQSHGIQNNGQDTSRESREVCGFCRNLWLYLNPQ</sequence>
<reference evidence="1" key="1">
    <citation type="submission" date="2022-05" db="EMBL/GenBank/DDBJ databases">
        <title>Chromosome-level genome of Chaenocephalus aceratus.</title>
        <authorList>
            <person name="Park H."/>
        </authorList>
    </citation>
    <scope>NUCLEOTIDE SEQUENCE</scope>
    <source>
        <strain evidence="1">KU_202001</strain>
    </source>
</reference>
<proteinExistence type="predicted"/>
<accession>A0ACB9XI01</accession>
<gene>
    <name evidence="1" type="ORF">KUCAC02_029847</name>
</gene>
<evidence type="ECO:0000313" key="1">
    <source>
        <dbReference type="EMBL" id="KAI4826399.1"/>
    </source>
</evidence>
<name>A0ACB9XI01_CHAAC</name>
<protein>
    <submittedName>
        <fullName evidence="1">Uncharacterized protein</fullName>
    </submittedName>
</protein>
<dbReference type="EMBL" id="CM043789">
    <property type="protein sequence ID" value="KAI4826399.1"/>
    <property type="molecule type" value="Genomic_DNA"/>
</dbReference>